<name>A0A1L9WJH3_ASPA1</name>
<comment type="similarity">
    <text evidence="4 16">Belongs to the cytochrome P450 family.</text>
</comment>
<dbReference type="STRING" id="690307.A0A1L9WJH3"/>
<evidence type="ECO:0000256" key="14">
    <source>
        <dbReference type="ARBA" id="ARBA00069646"/>
    </source>
</evidence>
<evidence type="ECO:0000256" key="2">
    <source>
        <dbReference type="ARBA" id="ARBA00004167"/>
    </source>
</evidence>
<dbReference type="CDD" id="cd11062">
    <property type="entry name" value="CYP58-like"/>
    <property type="match status" value="1"/>
</dbReference>
<dbReference type="Proteomes" id="UP000184546">
    <property type="component" value="Unassembled WGS sequence"/>
</dbReference>
<keyword evidence="12 17" id="KW-0472">Membrane</keyword>
<evidence type="ECO:0000256" key="17">
    <source>
        <dbReference type="SAM" id="Phobius"/>
    </source>
</evidence>
<dbReference type="Gene3D" id="1.10.630.10">
    <property type="entry name" value="Cytochrome P450"/>
    <property type="match status" value="1"/>
</dbReference>
<feature type="transmembrane region" description="Helical" evidence="17">
    <location>
        <begin position="16"/>
        <end position="35"/>
    </location>
</feature>
<keyword evidence="5 15" id="KW-0349">Heme</keyword>
<dbReference type="InterPro" id="IPR017972">
    <property type="entry name" value="Cyt_P450_CS"/>
</dbReference>
<reference evidence="19" key="1">
    <citation type="journal article" date="2017" name="Genome Biol.">
        <title>Comparative genomics reveals high biological diversity and specific adaptations in the industrially and medically important fungal genus Aspergillus.</title>
        <authorList>
            <person name="de Vries R.P."/>
            <person name="Riley R."/>
            <person name="Wiebenga A."/>
            <person name="Aguilar-Osorio G."/>
            <person name="Amillis S."/>
            <person name="Uchima C.A."/>
            <person name="Anderluh G."/>
            <person name="Asadollahi M."/>
            <person name="Askin M."/>
            <person name="Barry K."/>
            <person name="Battaglia E."/>
            <person name="Bayram O."/>
            <person name="Benocci T."/>
            <person name="Braus-Stromeyer S.A."/>
            <person name="Caldana C."/>
            <person name="Canovas D."/>
            <person name="Cerqueira G.C."/>
            <person name="Chen F."/>
            <person name="Chen W."/>
            <person name="Choi C."/>
            <person name="Clum A."/>
            <person name="Dos Santos R.A."/>
            <person name="Damasio A.R."/>
            <person name="Diallinas G."/>
            <person name="Emri T."/>
            <person name="Fekete E."/>
            <person name="Flipphi M."/>
            <person name="Freyberg S."/>
            <person name="Gallo A."/>
            <person name="Gournas C."/>
            <person name="Habgood R."/>
            <person name="Hainaut M."/>
            <person name="Harispe M.L."/>
            <person name="Henrissat B."/>
            <person name="Hilden K.S."/>
            <person name="Hope R."/>
            <person name="Hossain A."/>
            <person name="Karabika E."/>
            <person name="Karaffa L."/>
            <person name="Karanyi Z."/>
            <person name="Krasevec N."/>
            <person name="Kuo A."/>
            <person name="Kusch H."/>
            <person name="LaButti K."/>
            <person name="Lagendijk E.L."/>
            <person name="Lapidus A."/>
            <person name="Levasseur A."/>
            <person name="Lindquist E."/>
            <person name="Lipzen A."/>
            <person name="Logrieco A.F."/>
            <person name="MacCabe A."/>
            <person name="Maekelae M.R."/>
            <person name="Malavazi I."/>
            <person name="Melin P."/>
            <person name="Meyer V."/>
            <person name="Mielnichuk N."/>
            <person name="Miskei M."/>
            <person name="Molnar A.P."/>
            <person name="Mule G."/>
            <person name="Ngan C.Y."/>
            <person name="Orejas M."/>
            <person name="Orosz E."/>
            <person name="Ouedraogo J.P."/>
            <person name="Overkamp K.M."/>
            <person name="Park H.-S."/>
            <person name="Perrone G."/>
            <person name="Piumi F."/>
            <person name="Punt P.J."/>
            <person name="Ram A.F."/>
            <person name="Ramon A."/>
            <person name="Rauscher S."/>
            <person name="Record E."/>
            <person name="Riano-Pachon D.M."/>
            <person name="Robert V."/>
            <person name="Roehrig J."/>
            <person name="Ruller R."/>
            <person name="Salamov A."/>
            <person name="Salih N.S."/>
            <person name="Samson R.A."/>
            <person name="Sandor E."/>
            <person name="Sanguinetti M."/>
            <person name="Schuetze T."/>
            <person name="Sepcic K."/>
            <person name="Shelest E."/>
            <person name="Sherlock G."/>
            <person name="Sophianopoulou V."/>
            <person name="Squina F.M."/>
            <person name="Sun H."/>
            <person name="Susca A."/>
            <person name="Todd R.B."/>
            <person name="Tsang A."/>
            <person name="Unkles S.E."/>
            <person name="van de Wiele N."/>
            <person name="van Rossen-Uffink D."/>
            <person name="Oliveira J.V."/>
            <person name="Vesth T.C."/>
            <person name="Visser J."/>
            <person name="Yu J.-H."/>
            <person name="Zhou M."/>
            <person name="Andersen M.R."/>
            <person name="Archer D.B."/>
            <person name="Baker S.E."/>
            <person name="Benoit I."/>
            <person name="Brakhage A.A."/>
            <person name="Braus G.H."/>
            <person name="Fischer R."/>
            <person name="Frisvad J.C."/>
            <person name="Goldman G.H."/>
            <person name="Houbraken J."/>
            <person name="Oakley B."/>
            <person name="Pocsi I."/>
            <person name="Scazzocchio C."/>
            <person name="Seiboth B."/>
            <person name="vanKuyk P.A."/>
            <person name="Wortman J."/>
            <person name="Dyer P.S."/>
            <person name="Grigoriev I.V."/>
        </authorList>
    </citation>
    <scope>NUCLEOTIDE SEQUENCE [LARGE SCALE GENOMIC DNA]</scope>
    <source>
        <strain evidence="19">ATCC 16872 / CBS 172.66 / WB 5094</strain>
    </source>
</reference>
<keyword evidence="7 15" id="KW-0479">Metal-binding</keyword>
<dbReference type="OMA" id="DHHTHRM"/>
<dbReference type="EMBL" id="KV878986">
    <property type="protein sequence ID" value="OJJ96309.1"/>
    <property type="molecule type" value="Genomic_DNA"/>
</dbReference>
<evidence type="ECO:0000256" key="15">
    <source>
        <dbReference type="PIRSR" id="PIRSR602401-1"/>
    </source>
</evidence>
<keyword evidence="6 17" id="KW-0812">Transmembrane</keyword>
<dbReference type="InterPro" id="IPR002401">
    <property type="entry name" value="Cyt_P450_E_grp-I"/>
</dbReference>
<evidence type="ECO:0000256" key="11">
    <source>
        <dbReference type="ARBA" id="ARBA00023033"/>
    </source>
</evidence>
<dbReference type="FunFam" id="1.10.630.10:FF:000069">
    <property type="entry name" value="Cytochrome P450, putative (Eurofung)"/>
    <property type="match status" value="1"/>
</dbReference>
<dbReference type="GO" id="GO:0005506">
    <property type="term" value="F:iron ion binding"/>
    <property type="evidence" value="ECO:0007669"/>
    <property type="project" value="InterPro"/>
</dbReference>
<evidence type="ECO:0000256" key="7">
    <source>
        <dbReference type="ARBA" id="ARBA00022723"/>
    </source>
</evidence>
<dbReference type="RefSeq" id="XP_020052649.1">
    <property type="nucleotide sequence ID" value="XM_020196859.1"/>
</dbReference>
<dbReference type="OrthoDB" id="3945418at2759"/>
<dbReference type="GO" id="GO:0020037">
    <property type="term" value="F:heme binding"/>
    <property type="evidence" value="ECO:0007669"/>
    <property type="project" value="InterPro"/>
</dbReference>
<dbReference type="SUPFAM" id="SSF48264">
    <property type="entry name" value="Cytochrome P450"/>
    <property type="match status" value="1"/>
</dbReference>
<dbReference type="GO" id="GO:0004497">
    <property type="term" value="F:monooxygenase activity"/>
    <property type="evidence" value="ECO:0007669"/>
    <property type="project" value="UniProtKB-KW"/>
</dbReference>
<comment type="cofactor">
    <cofactor evidence="1 15">
        <name>heme</name>
        <dbReference type="ChEBI" id="CHEBI:30413"/>
    </cofactor>
</comment>
<gene>
    <name evidence="18" type="ORF">ASPACDRAFT_125869</name>
</gene>
<evidence type="ECO:0000256" key="12">
    <source>
        <dbReference type="ARBA" id="ARBA00023136"/>
    </source>
</evidence>
<evidence type="ECO:0000256" key="13">
    <source>
        <dbReference type="ARBA" id="ARBA00051517"/>
    </source>
</evidence>
<dbReference type="InterPro" id="IPR036396">
    <property type="entry name" value="Cyt_P450_sf"/>
</dbReference>
<dbReference type="PANTHER" id="PTHR24305">
    <property type="entry name" value="CYTOCHROME P450"/>
    <property type="match status" value="1"/>
</dbReference>
<dbReference type="PROSITE" id="PS00086">
    <property type="entry name" value="CYTOCHROME_P450"/>
    <property type="match status" value="1"/>
</dbReference>
<keyword evidence="19" id="KW-1185">Reference proteome</keyword>
<comment type="pathway">
    <text evidence="3">Mycotoxin biosynthesis.</text>
</comment>
<keyword evidence="11 16" id="KW-0503">Monooxygenase</keyword>
<proteinExistence type="inferred from homology"/>
<dbReference type="Pfam" id="PF00067">
    <property type="entry name" value="p450"/>
    <property type="match status" value="1"/>
</dbReference>
<dbReference type="PRINTS" id="PR00463">
    <property type="entry name" value="EP450I"/>
</dbReference>
<keyword evidence="9 16" id="KW-0560">Oxidoreductase</keyword>
<dbReference type="AlphaFoldDB" id="A0A1L9WJH3"/>
<evidence type="ECO:0000256" key="10">
    <source>
        <dbReference type="ARBA" id="ARBA00023004"/>
    </source>
</evidence>
<evidence type="ECO:0000256" key="1">
    <source>
        <dbReference type="ARBA" id="ARBA00001971"/>
    </source>
</evidence>
<evidence type="ECO:0000313" key="18">
    <source>
        <dbReference type="EMBL" id="OJJ96309.1"/>
    </source>
</evidence>
<dbReference type="PANTHER" id="PTHR24305:SF157">
    <property type="entry name" value="N-ACETYLTRYPTOPHAN 6-HYDROXYLASE IVOC-RELATED"/>
    <property type="match status" value="1"/>
</dbReference>
<evidence type="ECO:0000256" key="8">
    <source>
        <dbReference type="ARBA" id="ARBA00022989"/>
    </source>
</evidence>
<dbReference type="GO" id="GO:0016705">
    <property type="term" value="F:oxidoreductase activity, acting on paired donors, with incorporation or reduction of molecular oxygen"/>
    <property type="evidence" value="ECO:0007669"/>
    <property type="project" value="InterPro"/>
</dbReference>
<evidence type="ECO:0000256" key="6">
    <source>
        <dbReference type="ARBA" id="ARBA00022692"/>
    </source>
</evidence>
<evidence type="ECO:0000256" key="3">
    <source>
        <dbReference type="ARBA" id="ARBA00004685"/>
    </source>
</evidence>
<keyword evidence="10 15" id="KW-0408">Iron</keyword>
<sequence>MDSVSRIDILTSIREHVALSGTILILVAFILRSTYRLYFDPLHRIPGPKLAAISHLYEFYYDVIRNGMFVWEIERMHQRYGPIVRINPREVHIKDPSFYDEIYAPATGMRDKDPKSVHIFSAPGAMVSTVGHHTHRMRRRILTSFFSRRAIEGIEPTIQVSLQKFLNALTIAHREERVLDLIDRLQGLTGDLITQYAYGNSYELQAEVNIGKGIVKVVQEGTDQIHLHRFFPLMGTLLRLIPSWFMARVFPARARVYDLLEGVREQSLAALNSRSAIREPGVAAKAITMFHALTDPEVPPEERTLQRLEDEGLVLFAAGTETTATTLSVAIFHILNDPAVLSKLRSELKQIMPTPHHPVTWRQLEKLPYLTAVIHEALRFSGIVMRQQRISPTEILRYKDCVIPPGTPVSTIAYFVHRDPTLFPDPEKFHPERWIIAAERKEGLLRYLVTFGRGNRACLGMNLAYAELYNVLATVIRQFDLELYETTREDIRFVRDKLLPRGRDGPWRVRVKVTGIVKK</sequence>
<organism evidence="18 19">
    <name type="scientific">Aspergillus aculeatus (strain ATCC 16872 / CBS 172.66 / WB 5094)</name>
    <dbReference type="NCBI Taxonomy" id="690307"/>
    <lineage>
        <taxon>Eukaryota</taxon>
        <taxon>Fungi</taxon>
        <taxon>Dikarya</taxon>
        <taxon>Ascomycota</taxon>
        <taxon>Pezizomycotina</taxon>
        <taxon>Eurotiomycetes</taxon>
        <taxon>Eurotiomycetidae</taxon>
        <taxon>Eurotiales</taxon>
        <taxon>Aspergillaceae</taxon>
        <taxon>Aspergillus</taxon>
        <taxon>Aspergillus subgen. Circumdati</taxon>
    </lineage>
</organism>
<dbReference type="InterPro" id="IPR001128">
    <property type="entry name" value="Cyt_P450"/>
</dbReference>
<evidence type="ECO:0000256" key="16">
    <source>
        <dbReference type="RuleBase" id="RU000461"/>
    </source>
</evidence>
<evidence type="ECO:0000256" key="9">
    <source>
        <dbReference type="ARBA" id="ARBA00023002"/>
    </source>
</evidence>
<dbReference type="VEuPathDB" id="FungiDB:ASPACDRAFT_125869"/>
<evidence type="ECO:0000313" key="19">
    <source>
        <dbReference type="Proteomes" id="UP000184546"/>
    </source>
</evidence>
<accession>A0A1L9WJH3</accession>
<dbReference type="GeneID" id="30970673"/>
<comment type="catalytic activity">
    <reaction evidence="13">
        <text>7-methylmellein + 3 reduced [NADPH--hemoprotein reductase] + 3 O2 = 7-carboxymellein + 3 oxidized [NADPH--hemoprotein reductase] + 4 H2O + 4 H(+)</text>
        <dbReference type="Rhea" id="RHEA:72771"/>
        <dbReference type="Rhea" id="RHEA-COMP:11964"/>
        <dbReference type="Rhea" id="RHEA-COMP:11965"/>
        <dbReference type="ChEBI" id="CHEBI:15377"/>
        <dbReference type="ChEBI" id="CHEBI:15378"/>
        <dbReference type="ChEBI" id="CHEBI:15379"/>
        <dbReference type="ChEBI" id="CHEBI:57618"/>
        <dbReference type="ChEBI" id="CHEBI:58210"/>
        <dbReference type="ChEBI" id="CHEBI:192524"/>
        <dbReference type="ChEBI" id="CHEBI:192525"/>
    </reaction>
    <physiologicalReaction direction="left-to-right" evidence="13">
        <dbReference type="Rhea" id="RHEA:72772"/>
    </physiologicalReaction>
</comment>
<protein>
    <recommendedName>
        <fullName evidence="14">Cytochrome P450 monooxygenase otaC</fullName>
    </recommendedName>
</protein>
<comment type="subcellular location">
    <subcellularLocation>
        <location evidence="2">Membrane</location>
        <topology evidence="2">Single-pass membrane protein</topology>
    </subcellularLocation>
</comment>
<evidence type="ECO:0000256" key="5">
    <source>
        <dbReference type="ARBA" id="ARBA00022617"/>
    </source>
</evidence>
<evidence type="ECO:0000256" key="4">
    <source>
        <dbReference type="ARBA" id="ARBA00010617"/>
    </source>
</evidence>
<keyword evidence="8 17" id="KW-1133">Transmembrane helix</keyword>
<dbReference type="GO" id="GO:0016020">
    <property type="term" value="C:membrane"/>
    <property type="evidence" value="ECO:0007669"/>
    <property type="project" value="UniProtKB-SubCell"/>
</dbReference>
<dbReference type="PRINTS" id="PR00385">
    <property type="entry name" value="P450"/>
</dbReference>
<feature type="binding site" description="axial binding residue" evidence="15">
    <location>
        <position position="458"/>
    </location>
    <ligand>
        <name>heme</name>
        <dbReference type="ChEBI" id="CHEBI:30413"/>
    </ligand>
    <ligandPart>
        <name>Fe</name>
        <dbReference type="ChEBI" id="CHEBI:18248"/>
    </ligandPart>
</feature>
<dbReference type="InterPro" id="IPR050121">
    <property type="entry name" value="Cytochrome_P450_monoxygenase"/>
</dbReference>